<name>A0A6H5IJ73_9HYME</name>
<sequence length="265" mass="28364">MFELIILFLVATATDGHPTSVSRNETLIRTTGHQGRIVGGEEASIENHPWLVSLQALGFHVCGGSIISETLVLTAAHCTKYSVKWLSVRTASSTKQAGGVVHRVDEILRHEIYATNSFGIPVNDLAILRLRTSIDFDAGSRPISLFDYAEDVVEGSLLTITGWGSLGEGGPATETLRSVEVPVVSKARCSETYEMWGGLPEGQICAAYAEGGKDTCQGDSGGPLVLDGRQAGIVSWGNGCAKKGYPGVYTEIAYFRNWISEKTGI</sequence>
<dbReference type="EMBL" id="CADCXV010000820">
    <property type="protein sequence ID" value="CAB0036570.1"/>
    <property type="molecule type" value="Genomic_DNA"/>
</dbReference>
<dbReference type="Pfam" id="PF00089">
    <property type="entry name" value="Trypsin"/>
    <property type="match status" value="1"/>
</dbReference>
<comment type="similarity">
    <text evidence="1">Belongs to the peptidase S1 family.</text>
</comment>
<keyword evidence="3 12" id="KW-0732">Signal</keyword>
<protein>
    <recommendedName>
        <fullName evidence="10">trypsin</fullName>
        <ecNumber evidence="10">3.4.21.4</ecNumber>
    </recommendedName>
</protein>
<dbReference type="FunFam" id="2.40.10.10:FF:000077">
    <property type="entry name" value="Predicted protein"/>
    <property type="match status" value="1"/>
</dbReference>
<dbReference type="CDD" id="cd00190">
    <property type="entry name" value="Tryp_SPc"/>
    <property type="match status" value="1"/>
</dbReference>
<dbReference type="InterPro" id="IPR050430">
    <property type="entry name" value="Peptidase_S1"/>
</dbReference>
<dbReference type="AlphaFoldDB" id="A0A6H5IJ73"/>
<dbReference type="GO" id="GO:0004252">
    <property type="term" value="F:serine-type endopeptidase activity"/>
    <property type="evidence" value="ECO:0007669"/>
    <property type="project" value="UniProtKB-EC"/>
</dbReference>
<feature type="chain" id="PRO_5026053818" description="trypsin" evidence="12">
    <location>
        <begin position="17"/>
        <end position="265"/>
    </location>
</feature>
<dbReference type="OrthoDB" id="10059102at2759"/>
<dbReference type="Proteomes" id="UP000479190">
    <property type="component" value="Unassembled WGS sequence"/>
</dbReference>
<dbReference type="SUPFAM" id="SSF50494">
    <property type="entry name" value="Trypsin-like serine proteases"/>
    <property type="match status" value="1"/>
</dbReference>
<keyword evidence="6 11" id="KW-0720">Serine protease</keyword>
<reference evidence="14 15" key="1">
    <citation type="submission" date="2020-02" db="EMBL/GenBank/DDBJ databases">
        <authorList>
            <person name="Ferguson B K."/>
        </authorList>
    </citation>
    <scope>NUCLEOTIDE SEQUENCE [LARGE SCALE GENOMIC DNA]</scope>
</reference>
<evidence type="ECO:0000256" key="2">
    <source>
        <dbReference type="ARBA" id="ARBA00022670"/>
    </source>
</evidence>
<evidence type="ECO:0000256" key="5">
    <source>
        <dbReference type="ARBA" id="ARBA00022801"/>
    </source>
</evidence>
<dbReference type="InterPro" id="IPR018114">
    <property type="entry name" value="TRYPSIN_HIS"/>
</dbReference>
<keyword evidence="5 11" id="KW-0378">Hydrolase</keyword>
<dbReference type="PANTHER" id="PTHR24276:SF97">
    <property type="entry name" value="GH13245P2-RELATED"/>
    <property type="match status" value="1"/>
</dbReference>
<organism evidence="14 15">
    <name type="scientific">Trichogramma brassicae</name>
    <dbReference type="NCBI Taxonomy" id="86971"/>
    <lineage>
        <taxon>Eukaryota</taxon>
        <taxon>Metazoa</taxon>
        <taxon>Ecdysozoa</taxon>
        <taxon>Arthropoda</taxon>
        <taxon>Hexapoda</taxon>
        <taxon>Insecta</taxon>
        <taxon>Pterygota</taxon>
        <taxon>Neoptera</taxon>
        <taxon>Endopterygota</taxon>
        <taxon>Hymenoptera</taxon>
        <taxon>Apocrita</taxon>
        <taxon>Proctotrupomorpha</taxon>
        <taxon>Chalcidoidea</taxon>
        <taxon>Trichogrammatidae</taxon>
        <taxon>Trichogramma</taxon>
    </lineage>
</organism>
<dbReference type="PROSITE" id="PS50240">
    <property type="entry name" value="TRYPSIN_DOM"/>
    <property type="match status" value="1"/>
</dbReference>
<evidence type="ECO:0000256" key="12">
    <source>
        <dbReference type="SAM" id="SignalP"/>
    </source>
</evidence>
<evidence type="ECO:0000256" key="7">
    <source>
        <dbReference type="ARBA" id="ARBA00023145"/>
    </source>
</evidence>
<evidence type="ECO:0000256" key="4">
    <source>
        <dbReference type="ARBA" id="ARBA00022757"/>
    </source>
</evidence>
<comment type="catalytic activity">
    <reaction evidence="9">
        <text>Preferential cleavage: Arg-|-Xaa, Lys-|-Xaa.</text>
        <dbReference type="EC" id="3.4.21.4"/>
    </reaction>
</comment>
<dbReference type="PROSITE" id="PS00134">
    <property type="entry name" value="TRYPSIN_HIS"/>
    <property type="match status" value="1"/>
</dbReference>
<evidence type="ECO:0000313" key="14">
    <source>
        <dbReference type="EMBL" id="CAB0036570.1"/>
    </source>
</evidence>
<dbReference type="EC" id="3.4.21.4" evidence="10"/>
<proteinExistence type="inferred from homology"/>
<evidence type="ECO:0000256" key="8">
    <source>
        <dbReference type="ARBA" id="ARBA00023157"/>
    </source>
</evidence>
<gene>
    <name evidence="14" type="ORF">TBRA_LOCUS8434</name>
</gene>
<dbReference type="SMART" id="SM00020">
    <property type="entry name" value="Tryp_SPc"/>
    <property type="match status" value="1"/>
</dbReference>
<accession>A0A6H5IJ73</accession>
<dbReference type="GO" id="GO:0007586">
    <property type="term" value="P:digestion"/>
    <property type="evidence" value="ECO:0007669"/>
    <property type="project" value="UniProtKB-KW"/>
</dbReference>
<evidence type="ECO:0000313" key="15">
    <source>
        <dbReference type="Proteomes" id="UP000479190"/>
    </source>
</evidence>
<keyword evidence="4" id="KW-0222">Digestion</keyword>
<keyword evidence="8" id="KW-1015">Disulfide bond</keyword>
<feature type="signal peptide" evidence="12">
    <location>
        <begin position="1"/>
        <end position="16"/>
    </location>
</feature>
<keyword evidence="2 11" id="KW-0645">Protease</keyword>
<keyword evidence="15" id="KW-1185">Reference proteome</keyword>
<evidence type="ECO:0000256" key="6">
    <source>
        <dbReference type="ARBA" id="ARBA00022825"/>
    </source>
</evidence>
<dbReference type="InterPro" id="IPR001254">
    <property type="entry name" value="Trypsin_dom"/>
</dbReference>
<dbReference type="PANTHER" id="PTHR24276">
    <property type="entry name" value="POLYSERASE-RELATED"/>
    <property type="match status" value="1"/>
</dbReference>
<dbReference type="Gene3D" id="2.40.10.10">
    <property type="entry name" value="Trypsin-like serine proteases"/>
    <property type="match status" value="1"/>
</dbReference>
<evidence type="ECO:0000256" key="11">
    <source>
        <dbReference type="RuleBase" id="RU363034"/>
    </source>
</evidence>
<evidence type="ECO:0000256" key="3">
    <source>
        <dbReference type="ARBA" id="ARBA00022729"/>
    </source>
</evidence>
<evidence type="ECO:0000256" key="10">
    <source>
        <dbReference type="ARBA" id="ARBA00038868"/>
    </source>
</evidence>
<dbReference type="InterPro" id="IPR043504">
    <property type="entry name" value="Peptidase_S1_PA_chymotrypsin"/>
</dbReference>
<keyword evidence="7" id="KW-0865">Zymogen</keyword>
<dbReference type="InterPro" id="IPR033116">
    <property type="entry name" value="TRYPSIN_SER"/>
</dbReference>
<evidence type="ECO:0000256" key="9">
    <source>
        <dbReference type="ARBA" id="ARBA00036320"/>
    </source>
</evidence>
<dbReference type="InterPro" id="IPR001314">
    <property type="entry name" value="Peptidase_S1A"/>
</dbReference>
<dbReference type="PRINTS" id="PR00722">
    <property type="entry name" value="CHYMOTRYPSIN"/>
</dbReference>
<feature type="domain" description="Peptidase S1" evidence="13">
    <location>
        <begin position="37"/>
        <end position="264"/>
    </location>
</feature>
<dbReference type="GO" id="GO:0006508">
    <property type="term" value="P:proteolysis"/>
    <property type="evidence" value="ECO:0007669"/>
    <property type="project" value="UniProtKB-KW"/>
</dbReference>
<dbReference type="PROSITE" id="PS00135">
    <property type="entry name" value="TRYPSIN_SER"/>
    <property type="match status" value="1"/>
</dbReference>
<dbReference type="InterPro" id="IPR009003">
    <property type="entry name" value="Peptidase_S1_PA"/>
</dbReference>
<evidence type="ECO:0000259" key="13">
    <source>
        <dbReference type="PROSITE" id="PS50240"/>
    </source>
</evidence>
<evidence type="ECO:0000256" key="1">
    <source>
        <dbReference type="ARBA" id="ARBA00007664"/>
    </source>
</evidence>